<dbReference type="InterPro" id="IPR007484">
    <property type="entry name" value="Peptidase_M28"/>
</dbReference>
<comment type="caution">
    <text evidence="4">The sequence shown here is derived from an EMBL/GenBank/DDBJ whole genome shotgun (WGS) entry which is preliminary data.</text>
</comment>
<dbReference type="Proteomes" id="UP000018872">
    <property type="component" value="Unassembled WGS sequence"/>
</dbReference>
<dbReference type="PANTHER" id="PTHR12283:SF6">
    <property type="entry name" value="GLUTAMINYL-PEPTIDE CYCLOTRANSFERASE-RELATED"/>
    <property type="match status" value="1"/>
</dbReference>
<evidence type="ECO:0000256" key="1">
    <source>
        <dbReference type="ARBA" id="ARBA00022679"/>
    </source>
</evidence>
<keyword evidence="2" id="KW-0012">Acyltransferase</keyword>
<dbReference type="InterPro" id="IPR040234">
    <property type="entry name" value="QC/QCL"/>
</dbReference>
<evidence type="ECO:0000259" key="3">
    <source>
        <dbReference type="Pfam" id="PF04389"/>
    </source>
</evidence>
<organism evidence="4 5">
    <name type="scientific">Tannerella sp. oral taxon BU063 isolate Cell 5</name>
    <dbReference type="NCBI Taxonomy" id="1410950"/>
    <lineage>
        <taxon>Bacteria</taxon>
        <taxon>Pseudomonadati</taxon>
        <taxon>Bacteroidota</taxon>
        <taxon>Bacteroidia</taxon>
        <taxon>Bacteroidales</taxon>
        <taxon>Tannerellaceae</taxon>
        <taxon>Tannerella</taxon>
    </lineage>
</organism>
<gene>
    <name evidence="4" type="ORF">T229_12405</name>
</gene>
<sequence length="341" mass="36846">MNLKLMTKWIIPATVGLLLATACGRKVEPATQGEAAAPTGATATAPDFDADSALAYVARQVDFGPRVPGTEAHRACATYLADELRRHGATVTVQEAEVTTYDGRRLTAKNIIGALAPDRTRRILLCAHWDSRPFADRDPDAGRQRTPIDGADDGASGVGVLLEIARQLNASGLPADMGVDIVFFDAEDGGTPAFDPASNDPQSETTWCLGSQHWARYPHTAGYTAEYGILLDMVGSRDAVFYREQTSDRYAAAYVDRVWSAARDLGFGRYFVNAPGGNLVDDHVYVIRGLRIPCLDIVNYAPDRSTGFGTYWHTGGDTMDNIDRATLRAVGQTVLYVIKGS</sequence>
<keyword evidence="1 4" id="KW-0808">Transferase</keyword>
<dbReference type="PATRIC" id="fig|1410950.3.peg.1884"/>
<reference evidence="4 5" key="1">
    <citation type="submission" date="2013-11" db="EMBL/GenBank/DDBJ databases">
        <title>Single cell genomics of uncultured Tannerella BU063 (oral taxon 286).</title>
        <authorList>
            <person name="Beall C.J."/>
            <person name="Campbell A.G."/>
            <person name="Griffen A.L."/>
            <person name="Podar M."/>
            <person name="Leys E.J."/>
        </authorList>
    </citation>
    <scope>NUCLEOTIDE SEQUENCE [LARGE SCALE GENOMIC DNA]</scope>
    <source>
        <strain evidence="4">Cell 5</strain>
    </source>
</reference>
<evidence type="ECO:0000313" key="5">
    <source>
        <dbReference type="Proteomes" id="UP000018872"/>
    </source>
</evidence>
<feature type="domain" description="Peptidase M28" evidence="3">
    <location>
        <begin position="110"/>
        <end position="337"/>
    </location>
</feature>
<dbReference type="PANTHER" id="PTHR12283">
    <property type="entry name" value="GLUTAMINYL-PEPTIDE CYCLOTRANSFERASE"/>
    <property type="match status" value="1"/>
</dbReference>
<dbReference type="AlphaFoldDB" id="W2CBI0"/>
<dbReference type="Gene3D" id="3.40.630.10">
    <property type="entry name" value="Zn peptidases"/>
    <property type="match status" value="1"/>
</dbReference>
<dbReference type="SUPFAM" id="SSF53187">
    <property type="entry name" value="Zn-dependent exopeptidases"/>
    <property type="match status" value="1"/>
</dbReference>
<evidence type="ECO:0000256" key="2">
    <source>
        <dbReference type="ARBA" id="ARBA00023315"/>
    </source>
</evidence>
<dbReference type="GO" id="GO:0008270">
    <property type="term" value="F:zinc ion binding"/>
    <property type="evidence" value="ECO:0007669"/>
    <property type="project" value="TreeGrafter"/>
</dbReference>
<protein>
    <submittedName>
        <fullName evidence="4">Glutamine cyclotransferase</fullName>
    </submittedName>
</protein>
<dbReference type="GO" id="GO:0016603">
    <property type="term" value="F:glutaminyl-peptide cyclotransferase activity"/>
    <property type="evidence" value="ECO:0007669"/>
    <property type="project" value="TreeGrafter"/>
</dbReference>
<accession>W2CBI0</accession>
<name>W2CBI0_9BACT</name>
<dbReference type="Pfam" id="PF04389">
    <property type="entry name" value="Peptidase_M28"/>
    <property type="match status" value="1"/>
</dbReference>
<proteinExistence type="predicted"/>
<dbReference type="PROSITE" id="PS51257">
    <property type="entry name" value="PROKAR_LIPOPROTEIN"/>
    <property type="match status" value="1"/>
</dbReference>
<dbReference type="EMBL" id="AYYC01000729">
    <property type="protein sequence ID" value="ETK03841.1"/>
    <property type="molecule type" value="Genomic_DNA"/>
</dbReference>
<evidence type="ECO:0000313" key="4">
    <source>
        <dbReference type="EMBL" id="ETK03841.1"/>
    </source>
</evidence>